<reference evidence="2" key="2">
    <citation type="journal article" date="2023" name="Plants (Basel)">
        <title>Annotation of the Turnera subulata (Passifloraceae) Draft Genome Reveals the S-Locus Evolved after the Divergence of Turneroideae from Passifloroideae in a Stepwise Manner.</title>
        <authorList>
            <person name="Henning P.M."/>
            <person name="Roalson E.H."/>
            <person name="Mir W."/>
            <person name="McCubbin A.G."/>
            <person name="Shore J.S."/>
        </authorList>
    </citation>
    <scope>NUCLEOTIDE SEQUENCE</scope>
    <source>
        <strain evidence="2">F60SS</strain>
    </source>
</reference>
<feature type="domain" description="RPN1 N-terminal" evidence="1">
    <location>
        <begin position="63"/>
        <end position="212"/>
    </location>
</feature>
<evidence type="ECO:0000313" key="2">
    <source>
        <dbReference type="EMBL" id="KAJ4829010.1"/>
    </source>
</evidence>
<dbReference type="EMBL" id="JAKUCV010006009">
    <property type="protein sequence ID" value="KAJ4829010.1"/>
    <property type="molecule type" value="Genomic_DNA"/>
</dbReference>
<dbReference type="OrthoDB" id="1721204at2759"/>
<keyword evidence="3" id="KW-1185">Reference proteome</keyword>
<evidence type="ECO:0000259" key="1">
    <source>
        <dbReference type="Pfam" id="PF17781"/>
    </source>
</evidence>
<dbReference type="AlphaFoldDB" id="A0A9Q0FE33"/>
<sequence length="433" mass="49472">MGFDNFYLRDMEDESEGLIGKEKPPEALTEEGEDKLFELRFQVRREDCDKLHSLLSRYAGEVQDTDHQKTAIEELRDELQALTSSIHWKPKLLNFVEPYYGDLKACYDSMDDSDSRKHLADILSVLAQTTSSPEECIKYRLLGSGDVLRLRGSADVLRSWGPGYVMQLKSELLQECRRLKCRRLEDPSVSADHFGHLGHDISLYFSDMCGEQDKDMVFILNPYCCDCGGDCEGNCRDCGIDSVDDCVSDSEDDCGSDSESDCGSECESDSTVEQQIRDALARRNRTNKVYEQLKKIDRFDGDLIMIDGVRAFPTYGPDFSFHPATHRTREEHNHFDELAKKLARDVCEYNNCIKDVDQQLVFKHLIKAIVYPRQCFFITLEATNMGNLKIVQAEVRYGWFYTKDYGVEFIIGKIQPPFDQGPANCVSLKDPFA</sequence>
<reference evidence="2" key="1">
    <citation type="submission" date="2022-02" db="EMBL/GenBank/DDBJ databases">
        <authorList>
            <person name="Henning P.M."/>
            <person name="McCubbin A.G."/>
            <person name="Shore J.S."/>
        </authorList>
    </citation>
    <scope>NUCLEOTIDE SEQUENCE</scope>
    <source>
        <strain evidence="2">F60SS</strain>
        <tissue evidence="2">Leaves</tissue>
    </source>
</reference>
<proteinExistence type="predicted"/>
<gene>
    <name evidence="2" type="ORF">Tsubulata_030645</name>
</gene>
<accession>A0A9Q0FE33</accession>
<organism evidence="2 3">
    <name type="scientific">Turnera subulata</name>
    <dbReference type="NCBI Taxonomy" id="218843"/>
    <lineage>
        <taxon>Eukaryota</taxon>
        <taxon>Viridiplantae</taxon>
        <taxon>Streptophyta</taxon>
        <taxon>Embryophyta</taxon>
        <taxon>Tracheophyta</taxon>
        <taxon>Spermatophyta</taxon>
        <taxon>Magnoliopsida</taxon>
        <taxon>eudicotyledons</taxon>
        <taxon>Gunneridae</taxon>
        <taxon>Pentapetalae</taxon>
        <taxon>rosids</taxon>
        <taxon>fabids</taxon>
        <taxon>Malpighiales</taxon>
        <taxon>Passifloraceae</taxon>
        <taxon>Turnera</taxon>
    </lineage>
</organism>
<comment type="caution">
    <text evidence="2">The sequence shown here is derived from an EMBL/GenBank/DDBJ whole genome shotgun (WGS) entry which is preliminary data.</text>
</comment>
<evidence type="ECO:0000313" key="3">
    <source>
        <dbReference type="Proteomes" id="UP001141552"/>
    </source>
</evidence>
<protein>
    <recommendedName>
        <fullName evidence="1">RPN1 N-terminal domain-containing protein</fullName>
    </recommendedName>
</protein>
<dbReference type="InterPro" id="IPR040892">
    <property type="entry name" value="RPN1_N"/>
</dbReference>
<dbReference type="Pfam" id="PF17781">
    <property type="entry name" value="RPN1_RPN2_N"/>
    <property type="match status" value="1"/>
</dbReference>
<dbReference type="Proteomes" id="UP001141552">
    <property type="component" value="Unassembled WGS sequence"/>
</dbReference>
<name>A0A9Q0FE33_9ROSI</name>